<protein>
    <submittedName>
        <fullName evidence="2">Polyketide cyclase</fullName>
    </submittedName>
</protein>
<dbReference type="EMBL" id="QDKM01000007">
    <property type="protein sequence ID" value="PVH28029.1"/>
    <property type="molecule type" value="Genomic_DNA"/>
</dbReference>
<dbReference type="SUPFAM" id="SSF54427">
    <property type="entry name" value="NTF2-like"/>
    <property type="match status" value="1"/>
</dbReference>
<dbReference type="GO" id="GO:0030638">
    <property type="term" value="P:polyketide metabolic process"/>
    <property type="evidence" value="ECO:0007669"/>
    <property type="project" value="InterPro"/>
</dbReference>
<name>A0A2T8HRF3_9RHOB</name>
<dbReference type="PANTHER" id="PTHR38436">
    <property type="entry name" value="POLYKETIDE CYCLASE SNOAL-LIKE DOMAIN"/>
    <property type="match status" value="1"/>
</dbReference>
<accession>A0A2T8HRF3</accession>
<evidence type="ECO:0000313" key="2">
    <source>
        <dbReference type="EMBL" id="PVH28029.1"/>
    </source>
</evidence>
<dbReference type="Pfam" id="PF07366">
    <property type="entry name" value="SnoaL"/>
    <property type="match status" value="1"/>
</dbReference>
<evidence type="ECO:0000313" key="3">
    <source>
        <dbReference type="Proteomes" id="UP000245911"/>
    </source>
</evidence>
<keyword evidence="1" id="KW-0732">Signal</keyword>
<dbReference type="PANTHER" id="PTHR38436:SF1">
    <property type="entry name" value="ESTER CYCLASE"/>
    <property type="match status" value="1"/>
</dbReference>
<dbReference type="OrthoDB" id="9182871at2"/>
<proteinExistence type="predicted"/>
<gene>
    <name evidence="2" type="ORF">DDE20_14835</name>
</gene>
<dbReference type="InterPro" id="IPR009959">
    <property type="entry name" value="Cyclase_SnoaL-like"/>
</dbReference>
<dbReference type="Gene3D" id="3.10.450.50">
    <property type="match status" value="1"/>
</dbReference>
<organism evidence="2 3">
    <name type="scientific">Pararhodobacter oceanensis</name>
    <dbReference type="NCBI Taxonomy" id="2172121"/>
    <lineage>
        <taxon>Bacteria</taxon>
        <taxon>Pseudomonadati</taxon>
        <taxon>Pseudomonadota</taxon>
        <taxon>Alphaproteobacteria</taxon>
        <taxon>Rhodobacterales</taxon>
        <taxon>Paracoccaceae</taxon>
        <taxon>Pararhodobacter</taxon>
    </lineage>
</organism>
<comment type="caution">
    <text evidence="2">The sequence shown here is derived from an EMBL/GenBank/DDBJ whole genome shotgun (WGS) entry which is preliminary data.</text>
</comment>
<reference evidence="2 3" key="1">
    <citation type="submission" date="2018-04" db="EMBL/GenBank/DDBJ databases">
        <title>Pararhodobacter oceanense sp. nov., isolated from marine intertidal sediment.</title>
        <authorList>
            <person name="Wang X.-L."/>
            <person name="Du Z.-J."/>
        </authorList>
    </citation>
    <scope>NUCLEOTIDE SEQUENCE [LARGE SCALE GENOMIC DNA]</scope>
    <source>
        <strain evidence="2 3">AM505</strain>
    </source>
</reference>
<dbReference type="Proteomes" id="UP000245911">
    <property type="component" value="Unassembled WGS sequence"/>
</dbReference>
<keyword evidence="3" id="KW-1185">Reference proteome</keyword>
<dbReference type="InterPro" id="IPR032710">
    <property type="entry name" value="NTF2-like_dom_sf"/>
</dbReference>
<feature type="signal peptide" evidence="1">
    <location>
        <begin position="1"/>
        <end position="23"/>
    </location>
</feature>
<sequence>MTFKTLTTALAFATLTGAGLTTAAYGDDTASVQSFYDLLSNPGAAEQVAAFEAATAEDWTSSGDYSGADKTRAAFLGRVGGFAQLIPDLNWEVQAMHQDGAFVTVRSRATGTPIAPLFGVDGEGRSFDIMTIDIHQLEDGVISRSWHVEDWAGALQQLSGH</sequence>
<feature type="chain" id="PRO_5015532142" evidence="1">
    <location>
        <begin position="24"/>
        <end position="161"/>
    </location>
</feature>
<dbReference type="RefSeq" id="WP_116559297.1">
    <property type="nucleotide sequence ID" value="NZ_QDKM01000007.1"/>
</dbReference>
<dbReference type="AlphaFoldDB" id="A0A2T8HRF3"/>
<evidence type="ECO:0000256" key="1">
    <source>
        <dbReference type="SAM" id="SignalP"/>
    </source>
</evidence>